<dbReference type="Pfam" id="PF13577">
    <property type="entry name" value="SnoaL_4"/>
    <property type="match status" value="1"/>
</dbReference>
<dbReference type="SUPFAM" id="SSF54427">
    <property type="entry name" value="NTF2-like"/>
    <property type="match status" value="1"/>
</dbReference>
<name>A0A0D9ARU6_STUST</name>
<dbReference type="InterPro" id="IPR032710">
    <property type="entry name" value="NTF2-like_dom_sf"/>
</dbReference>
<dbReference type="EMBL" id="JYHV01000016">
    <property type="protein sequence ID" value="KJH82121.1"/>
    <property type="molecule type" value="Genomic_DNA"/>
</dbReference>
<accession>A0A0D9ARU6</accession>
<reference evidence="2 3" key="1">
    <citation type="submission" date="2015-02" db="EMBL/GenBank/DDBJ databases">
        <title>Draft genome sequence of Pseudomonas stutzeri NT0128 isolated from wheat (Triticum turgidum) rhizosphere.</title>
        <authorList>
            <person name="Tovi N."/>
            <person name="Frenk S."/>
            <person name="Hadar Y."/>
            <person name="Minz D."/>
        </authorList>
    </citation>
    <scope>NUCLEOTIDE SEQUENCE [LARGE SCALE GENOMIC DNA]</scope>
    <source>
        <strain evidence="2 3">NT0128</strain>
    </source>
</reference>
<dbReference type="RefSeq" id="WP_045162104.1">
    <property type="nucleotide sequence ID" value="NZ_JYHV01000016.1"/>
</dbReference>
<evidence type="ECO:0000313" key="2">
    <source>
        <dbReference type="EMBL" id="KJH82121.1"/>
    </source>
</evidence>
<evidence type="ECO:0000259" key="1">
    <source>
        <dbReference type="Pfam" id="PF13577"/>
    </source>
</evidence>
<organism evidence="2 3">
    <name type="scientific">Stutzerimonas stutzeri</name>
    <name type="common">Pseudomonas stutzeri</name>
    <dbReference type="NCBI Taxonomy" id="316"/>
    <lineage>
        <taxon>Bacteria</taxon>
        <taxon>Pseudomonadati</taxon>
        <taxon>Pseudomonadota</taxon>
        <taxon>Gammaproteobacteria</taxon>
        <taxon>Pseudomonadales</taxon>
        <taxon>Pseudomonadaceae</taxon>
        <taxon>Stutzerimonas</taxon>
    </lineage>
</organism>
<gene>
    <name evidence="2" type="ORF">UF78_10270</name>
</gene>
<dbReference type="Proteomes" id="UP000032487">
    <property type="component" value="Unassembled WGS sequence"/>
</dbReference>
<dbReference type="OrthoDB" id="2860904at2"/>
<proteinExistence type="predicted"/>
<dbReference type="AlphaFoldDB" id="A0A0D9ARU6"/>
<comment type="caution">
    <text evidence="2">The sequence shown here is derived from an EMBL/GenBank/DDBJ whole genome shotgun (WGS) entry which is preliminary data.</text>
</comment>
<dbReference type="InterPro" id="IPR037401">
    <property type="entry name" value="SnoaL-like"/>
</dbReference>
<dbReference type="Gene3D" id="3.10.450.50">
    <property type="match status" value="1"/>
</dbReference>
<feature type="domain" description="SnoaL-like" evidence="1">
    <location>
        <begin position="11"/>
        <end position="135"/>
    </location>
</feature>
<sequence>MESVEPEVFVQVNDVLCRFFLCFDQRDWPSMVDCLGSEVAIDYVSSGRERPTTMTGRDFVSRRQNAADTLAKHHSFSNLLITPGPDAGIVRARCNYLILRFDLSQERPDSGEDFFHSCGGYEFELSDLEGEWKISGIKQDALRSWGNASLHGGSAKANG</sequence>
<dbReference type="PATRIC" id="fig|316.101.peg.4525"/>
<protein>
    <recommendedName>
        <fullName evidence="1">SnoaL-like domain-containing protein</fullName>
    </recommendedName>
</protein>
<evidence type="ECO:0000313" key="3">
    <source>
        <dbReference type="Proteomes" id="UP000032487"/>
    </source>
</evidence>